<dbReference type="Pfam" id="PF00497">
    <property type="entry name" value="SBP_bac_3"/>
    <property type="match status" value="1"/>
</dbReference>
<dbReference type="SMART" id="SM00062">
    <property type="entry name" value="PBPb"/>
    <property type="match status" value="1"/>
</dbReference>
<comment type="similarity">
    <text evidence="1">Belongs to the bacterial solute-binding protein 3 family.</text>
</comment>
<feature type="chain" id="PRO_5045180121" evidence="4">
    <location>
        <begin position="26"/>
        <end position="345"/>
    </location>
</feature>
<evidence type="ECO:0000256" key="4">
    <source>
        <dbReference type="SAM" id="SignalP"/>
    </source>
</evidence>
<dbReference type="Gene3D" id="3.40.190.10">
    <property type="entry name" value="Periplasmic binding protein-like II"/>
    <property type="match status" value="2"/>
</dbReference>
<dbReference type="InterPro" id="IPR001638">
    <property type="entry name" value="Solute-binding_3/MltF_N"/>
</dbReference>
<sequence length="345" mass="37547">MKRATGRLAIACALTLAFGSLMALATPAAAGLLDQVRQRGQLLCGANPGLAGFGVPDDSGRWTGFDVDYCRAIAAAIFGDPEKVKFVPLVAKDRFTALQTGEIDVLVRNTTWTMARDTALGATFAAINFYDGQGFMTRRSLGLKSALELNGASICVQQGTTHELNLADYFRSHDMKYEIVSFGSAAETIRAYDAGRCDAFTSDSSALYAERLRLTSPDDHVVLPEIISREPFGLAVRKGDPQWFDVVRWVGFGLVAAEDAGVTQANAVEKAQSSDPELRRMLGTEGRMGEAMGLRPDWLLQAVKAVGNYGEIYDRHFGKASRLQIPRGLNRLWRDGGLMYAPPIR</sequence>
<evidence type="ECO:0000256" key="3">
    <source>
        <dbReference type="ARBA" id="ARBA00022729"/>
    </source>
</evidence>
<evidence type="ECO:0000259" key="5">
    <source>
        <dbReference type="SMART" id="SM00062"/>
    </source>
</evidence>
<evidence type="ECO:0000256" key="2">
    <source>
        <dbReference type="ARBA" id="ARBA00022448"/>
    </source>
</evidence>
<dbReference type="RefSeq" id="WP_376830499.1">
    <property type="nucleotide sequence ID" value="NZ_JBHLWR010000006.1"/>
</dbReference>
<evidence type="ECO:0000313" key="7">
    <source>
        <dbReference type="Proteomes" id="UP001595536"/>
    </source>
</evidence>
<name>A0ABV7LDS7_9HYPH</name>
<reference evidence="7" key="1">
    <citation type="journal article" date="2019" name="Int. J. Syst. Evol. Microbiol.">
        <title>The Global Catalogue of Microorganisms (GCM) 10K type strain sequencing project: providing services to taxonomists for standard genome sequencing and annotation.</title>
        <authorList>
            <consortium name="The Broad Institute Genomics Platform"/>
            <consortium name="The Broad Institute Genome Sequencing Center for Infectious Disease"/>
            <person name="Wu L."/>
            <person name="Ma J."/>
        </authorList>
    </citation>
    <scope>NUCLEOTIDE SEQUENCE [LARGE SCALE GENOMIC DNA]</scope>
    <source>
        <strain evidence="7">CCM 7941</strain>
    </source>
</reference>
<feature type="domain" description="Solute-binding protein family 3/N-terminal" evidence="5">
    <location>
        <begin position="41"/>
        <end position="275"/>
    </location>
</feature>
<comment type="caution">
    <text evidence="6">The sequence shown here is derived from an EMBL/GenBank/DDBJ whole genome shotgun (WGS) entry which is preliminary data.</text>
</comment>
<evidence type="ECO:0000256" key="1">
    <source>
        <dbReference type="ARBA" id="ARBA00010333"/>
    </source>
</evidence>
<evidence type="ECO:0000313" key="6">
    <source>
        <dbReference type="EMBL" id="MFC3265805.1"/>
    </source>
</evidence>
<accession>A0ABV7LDS7</accession>
<dbReference type="InterPro" id="IPR051455">
    <property type="entry name" value="Bact_solute-bind_prot3"/>
</dbReference>
<dbReference type="CDD" id="cd13692">
    <property type="entry name" value="PBP2_BztA"/>
    <property type="match status" value="1"/>
</dbReference>
<dbReference type="Proteomes" id="UP001595536">
    <property type="component" value="Unassembled WGS sequence"/>
</dbReference>
<dbReference type="EMBL" id="JBHRUV010000022">
    <property type="protein sequence ID" value="MFC3265805.1"/>
    <property type="molecule type" value="Genomic_DNA"/>
</dbReference>
<dbReference type="SUPFAM" id="SSF53850">
    <property type="entry name" value="Periplasmic binding protein-like II"/>
    <property type="match status" value="1"/>
</dbReference>
<keyword evidence="3 4" id="KW-0732">Signal</keyword>
<keyword evidence="2" id="KW-0813">Transport</keyword>
<dbReference type="PANTHER" id="PTHR30085">
    <property type="entry name" value="AMINO ACID ABC TRANSPORTER PERMEASE"/>
    <property type="match status" value="1"/>
</dbReference>
<proteinExistence type="inferred from homology"/>
<gene>
    <name evidence="6" type="ORF">ACFOEX_05450</name>
</gene>
<dbReference type="PANTHER" id="PTHR30085:SF7">
    <property type="entry name" value="AMINO-ACID ABC TRANSPORTER-BINDING PROTEIN YHDW-RELATED"/>
    <property type="match status" value="1"/>
</dbReference>
<protein>
    <submittedName>
        <fullName evidence="6">Amino acid ABC transporter substrate-binding protein</fullName>
    </submittedName>
</protein>
<feature type="signal peptide" evidence="4">
    <location>
        <begin position="1"/>
        <end position="25"/>
    </location>
</feature>
<keyword evidence="7" id="KW-1185">Reference proteome</keyword>
<organism evidence="6 7">
    <name type="scientific">Camelimonas abortus</name>
    <dbReference type="NCBI Taxonomy" id="1017184"/>
    <lineage>
        <taxon>Bacteria</taxon>
        <taxon>Pseudomonadati</taxon>
        <taxon>Pseudomonadota</taxon>
        <taxon>Alphaproteobacteria</taxon>
        <taxon>Hyphomicrobiales</taxon>
        <taxon>Chelatococcaceae</taxon>
        <taxon>Camelimonas</taxon>
    </lineage>
</organism>